<keyword evidence="4" id="KW-1185">Reference proteome</keyword>
<dbReference type="PANTHER" id="PTHR34475">
    <property type="match status" value="1"/>
</dbReference>
<dbReference type="InterPro" id="IPR050400">
    <property type="entry name" value="Bact_Cytoskel_RodZ"/>
</dbReference>
<dbReference type="GO" id="GO:0003677">
    <property type="term" value="F:DNA binding"/>
    <property type="evidence" value="ECO:0007669"/>
    <property type="project" value="InterPro"/>
</dbReference>
<dbReference type="EMBL" id="JABWMJ010000004">
    <property type="protein sequence ID" value="NUZ06191.1"/>
    <property type="molecule type" value="Genomic_DNA"/>
</dbReference>
<comment type="caution">
    <text evidence="3">The sequence shown here is derived from an EMBL/GenBank/DDBJ whole genome shotgun (WGS) entry which is preliminary data.</text>
</comment>
<name>A0A7Y6NN71_9BURK</name>
<organism evidence="3 4">
    <name type="scientific">Piscinibacter koreensis</name>
    <dbReference type="NCBI Taxonomy" id="2742824"/>
    <lineage>
        <taxon>Bacteria</taxon>
        <taxon>Pseudomonadati</taxon>
        <taxon>Pseudomonadota</taxon>
        <taxon>Betaproteobacteria</taxon>
        <taxon>Burkholderiales</taxon>
        <taxon>Sphaerotilaceae</taxon>
        <taxon>Piscinibacter</taxon>
    </lineage>
</organism>
<dbReference type="InterPro" id="IPR025194">
    <property type="entry name" value="RodZ-like_C"/>
</dbReference>
<evidence type="ECO:0000313" key="4">
    <source>
        <dbReference type="Proteomes" id="UP000529637"/>
    </source>
</evidence>
<keyword evidence="1" id="KW-0812">Transmembrane</keyword>
<evidence type="ECO:0000313" key="3">
    <source>
        <dbReference type="EMBL" id="NUZ06191.1"/>
    </source>
</evidence>
<evidence type="ECO:0000256" key="1">
    <source>
        <dbReference type="SAM" id="Phobius"/>
    </source>
</evidence>
<dbReference type="Pfam" id="PF13413">
    <property type="entry name" value="HTH_25"/>
    <property type="match status" value="1"/>
</dbReference>
<reference evidence="3 4" key="1">
    <citation type="submission" date="2020-06" db="EMBL/GenBank/DDBJ databases">
        <title>Schlegella sp. ID0723 isolated from air conditioner.</title>
        <authorList>
            <person name="Kim D.Y."/>
            <person name="Kim D.-U."/>
        </authorList>
    </citation>
    <scope>NUCLEOTIDE SEQUENCE [LARGE SCALE GENOMIC DNA]</scope>
    <source>
        <strain evidence="3 4">ID0723</strain>
    </source>
</reference>
<accession>A0A7Y6NN71</accession>
<dbReference type="RefSeq" id="WP_176068916.1">
    <property type="nucleotide sequence ID" value="NZ_JABWMJ010000004.1"/>
</dbReference>
<dbReference type="InterPro" id="IPR010982">
    <property type="entry name" value="Lambda_DNA-bd_dom_sf"/>
</dbReference>
<feature type="domain" description="Cytoskeleton protein RodZ-like C-terminal" evidence="2">
    <location>
        <begin position="209"/>
        <end position="279"/>
    </location>
</feature>
<evidence type="ECO:0000259" key="2">
    <source>
        <dbReference type="Pfam" id="PF13464"/>
    </source>
</evidence>
<feature type="transmembrane region" description="Helical" evidence="1">
    <location>
        <begin position="115"/>
        <end position="140"/>
    </location>
</feature>
<dbReference type="Proteomes" id="UP000529637">
    <property type="component" value="Unassembled WGS sequence"/>
</dbReference>
<keyword evidence="1" id="KW-0472">Membrane</keyword>
<proteinExistence type="predicted"/>
<dbReference type="Gene3D" id="1.10.260.40">
    <property type="entry name" value="lambda repressor-like DNA-binding domains"/>
    <property type="match status" value="1"/>
</dbReference>
<gene>
    <name evidence="3" type="ORF">HQN59_10510</name>
</gene>
<sequence>MNEATASTAAGGAQSAGALLRAARMAQGIEIEALAAAIKVTPHKLELLEQDRHAELPDATFARALAQTVCRALRIDPSPVLRLLPPAGGYRIEQVDEGLNTPFRERPGHFVPQPWAVLASAKLWVGLVFVLAALIAVLLLPSKLFSVSTTPRPVAASPAASSTPTTVTEVIPAAGTDAVASGTVAPEAAASDAPADAASGAGGTPIVHVQASAPSWVEITDAQGQVLLGRSLKAGEALGVDGSPPLRVRIGNAAATQLSFRGEPLALAAYTRDNVARLELK</sequence>
<dbReference type="Pfam" id="PF13464">
    <property type="entry name" value="RodZ_C"/>
    <property type="match status" value="1"/>
</dbReference>
<dbReference type="PANTHER" id="PTHR34475:SF1">
    <property type="entry name" value="CYTOSKELETON PROTEIN RODZ"/>
    <property type="match status" value="1"/>
</dbReference>
<protein>
    <submittedName>
        <fullName evidence="3">Helix-turn-helix domain-containing protein</fullName>
    </submittedName>
</protein>
<dbReference type="AlphaFoldDB" id="A0A7Y6NN71"/>
<keyword evidence="1" id="KW-1133">Transmembrane helix</keyword>